<dbReference type="Proteomes" id="UP000626844">
    <property type="component" value="Unassembled WGS sequence"/>
</dbReference>
<evidence type="ECO:0000313" key="1">
    <source>
        <dbReference type="EMBL" id="MBD1380116.1"/>
    </source>
</evidence>
<dbReference type="RefSeq" id="WP_191157409.1">
    <property type="nucleotide sequence ID" value="NZ_JACXAI010000007.1"/>
</dbReference>
<keyword evidence="2" id="KW-1185">Reference proteome</keyword>
<comment type="caution">
    <text evidence="1">The sequence shown here is derived from an EMBL/GenBank/DDBJ whole genome shotgun (WGS) entry which is preliminary data.</text>
</comment>
<sequence>MKWFQYDERLQIEVPVIQKSWDKISKEEQENILTKWEKVRGRIPDRIKELEKEIENKQAQLNEEENFEASCILNIQIADLASVINDLWIWYRINQTINSTKIHS</sequence>
<gene>
    <name evidence="1" type="ORF">IC621_07735</name>
</gene>
<evidence type="ECO:0000313" key="2">
    <source>
        <dbReference type="Proteomes" id="UP000626844"/>
    </source>
</evidence>
<accession>A0A926RWN9</accession>
<reference evidence="1" key="1">
    <citation type="submission" date="2020-09" db="EMBL/GenBank/DDBJ databases">
        <title>A novel bacterium of genus Bacillus, isolated from South China Sea.</title>
        <authorList>
            <person name="Huang H."/>
            <person name="Mo K."/>
            <person name="Hu Y."/>
        </authorList>
    </citation>
    <scope>NUCLEOTIDE SEQUENCE</scope>
    <source>
        <strain evidence="1">IB182487</strain>
    </source>
</reference>
<protein>
    <submittedName>
        <fullName evidence="1">Radical SAM protein</fullName>
    </submittedName>
</protein>
<dbReference type="EMBL" id="JACXAI010000007">
    <property type="protein sequence ID" value="MBD1380116.1"/>
    <property type="molecule type" value="Genomic_DNA"/>
</dbReference>
<dbReference type="AlphaFoldDB" id="A0A926RWN9"/>
<proteinExistence type="predicted"/>
<name>A0A926RWN9_9BACI</name>
<organism evidence="1 2">
    <name type="scientific">Metabacillus arenae</name>
    <dbReference type="NCBI Taxonomy" id="2771434"/>
    <lineage>
        <taxon>Bacteria</taxon>
        <taxon>Bacillati</taxon>
        <taxon>Bacillota</taxon>
        <taxon>Bacilli</taxon>
        <taxon>Bacillales</taxon>
        <taxon>Bacillaceae</taxon>
        <taxon>Metabacillus</taxon>
    </lineage>
</organism>